<feature type="domain" description="TGS" evidence="7">
    <location>
        <begin position="421"/>
        <end position="482"/>
    </location>
</feature>
<name>A0A1I0AZN3_9FIRM</name>
<evidence type="ECO:0000259" key="7">
    <source>
        <dbReference type="PROSITE" id="PS51880"/>
    </source>
</evidence>
<dbReference type="GO" id="GO:0015970">
    <property type="term" value="P:guanosine tetraphosphate biosynthetic process"/>
    <property type="evidence" value="ECO:0007669"/>
    <property type="project" value="UniProtKB-UniPathway"/>
</dbReference>
<protein>
    <recommendedName>
        <fullName evidence="2">GTP diphosphokinase</fullName>
        <ecNumber evidence="2">2.7.6.5</ecNumber>
    </recommendedName>
</protein>
<dbReference type="SUPFAM" id="SSF109604">
    <property type="entry name" value="HD-domain/PDEase-like"/>
    <property type="match status" value="1"/>
</dbReference>
<dbReference type="GO" id="GO:0005886">
    <property type="term" value="C:plasma membrane"/>
    <property type="evidence" value="ECO:0007669"/>
    <property type="project" value="TreeGrafter"/>
</dbReference>
<evidence type="ECO:0000256" key="1">
    <source>
        <dbReference type="ARBA" id="ARBA00004976"/>
    </source>
</evidence>
<dbReference type="Gene3D" id="3.30.70.260">
    <property type="match status" value="1"/>
</dbReference>
<dbReference type="InterPro" id="IPR006674">
    <property type="entry name" value="HD_domain"/>
</dbReference>
<dbReference type="EC" id="2.7.6.5" evidence="2"/>
<dbReference type="FunFam" id="3.10.20.30:FF:000002">
    <property type="entry name" value="GTP pyrophosphokinase (RelA/SpoT)"/>
    <property type="match status" value="1"/>
</dbReference>
<dbReference type="Pfam" id="PF13291">
    <property type="entry name" value="ACT_4"/>
    <property type="match status" value="1"/>
</dbReference>
<comment type="pathway">
    <text evidence="1">Purine metabolism; ppGpp biosynthesis; ppGpp from GTP: step 1/2.</text>
</comment>
<dbReference type="GO" id="GO:0008728">
    <property type="term" value="F:GTP diphosphokinase activity"/>
    <property type="evidence" value="ECO:0007669"/>
    <property type="project" value="UniProtKB-EC"/>
</dbReference>
<dbReference type="SUPFAM" id="SSF81271">
    <property type="entry name" value="TGS-like"/>
    <property type="match status" value="1"/>
</dbReference>
<evidence type="ECO:0000256" key="4">
    <source>
        <dbReference type="RuleBase" id="RU003847"/>
    </source>
</evidence>
<dbReference type="GO" id="GO:0016301">
    <property type="term" value="F:kinase activity"/>
    <property type="evidence" value="ECO:0007669"/>
    <property type="project" value="UniProtKB-KW"/>
</dbReference>
<reference evidence="8 9" key="1">
    <citation type="submission" date="2016-10" db="EMBL/GenBank/DDBJ databases">
        <authorList>
            <person name="de Groot N.N."/>
        </authorList>
    </citation>
    <scope>NUCLEOTIDE SEQUENCE [LARGE SCALE GENOMIC DNA]</scope>
    <source>
        <strain evidence="8 9">DSM 1801</strain>
    </source>
</reference>
<dbReference type="EMBL" id="FOHN01000006">
    <property type="protein sequence ID" value="SES99709.1"/>
    <property type="molecule type" value="Genomic_DNA"/>
</dbReference>
<dbReference type="InterPro" id="IPR004811">
    <property type="entry name" value="RelA/Spo_fam"/>
</dbReference>
<comment type="catalytic activity">
    <reaction evidence="3">
        <text>GTP + ATP = guanosine 3'-diphosphate 5'-triphosphate + AMP</text>
        <dbReference type="Rhea" id="RHEA:22088"/>
        <dbReference type="ChEBI" id="CHEBI:30616"/>
        <dbReference type="ChEBI" id="CHEBI:37565"/>
        <dbReference type="ChEBI" id="CHEBI:142410"/>
        <dbReference type="ChEBI" id="CHEBI:456215"/>
        <dbReference type="EC" id="2.7.6.5"/>
    </reaction>
</comment>
<dbReference type="PROSITE" id="PS51671">
    <property type="entry name" value="ACT"/>
    <property type="match status" value="1"/>
</dbReference>
<evidence type="ECO:0000259" key="6">
    <source>
        <dbReference type="PROSITE" id="PS51831"/>
    </source>
</evidence>
<comment type="similarity">
    <text evidence="4">Belongs to the relA/spoT family.</text>
</comment>
<dbReference type="PANTHER" id="PTHR21262:SF31">
    <property type="entry name" value="GTP PYROPHOSPHOKINASE"/>
    <property type="match status" value="1"/>
</dbReference>
<dbReference type="InterPro" id="IPR012675">
    <property type="entry name" value="Beta-grasp_dom_sf"/>
</dbReference>
<dbReference type="Gene3D" id="3.30.460.10">
    <property type="entry name" value="Beta Polymerase, domain 2"/>
    <property type="match status" value="1"/>
</dbReference>
<evidence type="ECO:0000256" key="3">
    <source>
        <dbReference type="ARBA" id="ARBA00048244"/>
    </source>
</evidence>
<organism evidence="8 9">
    <name type="scientific">[Clostridium] polysaccharolyticum</name>
    <dbReference type="NCBI Taxonomy" id="29364"/>
    <lineage>
        <taxon>Bacteria</taxon>
        <taxon>Bacillati</taxon>
        <taxon>Bacillota</taxon>
        <taxon>Clostridia</taxon>
        <taxon>Lachnospirales</taxon>
        <taxon>Lachnospiraceae</taxon>
    </lineage>
</organism>
<dbReference type="InterPro" id="IPR033655">
    <property type="entry name" value="TGS_RelA/SpoT"/>
</dbReference>
<gene>
    <name evidence="8" type="ORF">SAMN04487772_106103</name>
</gene>
<dbReference type="FunFam" id="1.10.3210.10:FF:000001">
    <property type="entry name" value="GTP pyrophosphokinase RelA"/>
    <property type="match status" value="1"/>
</dbReference>
<sequence length="746" mass="85634">MDEKSCEHIGMEELTIWKNENTLIKPDNYMEPEELYTCLIECIRKYHPSSDLTMIERAYAVAKKAHQGQVRKSGEPYIIHPLCVGLILTDLKLDKESISAGLLHDVVEDTDMTIEEVKEIFGEEVAFLVDGVTKLGQISDFSDKTEEQAENLKKMFIAMAKDIRVLLIKLADRLHNIRTLNFRKPEKQVKVARETIDIYAPLAQRLGISKVKMELDDLSLMYLKPAEYQELVRRLNETKQERDLFIKTVVGEVKETLEQNGVKGQVSGHLKHLFSIYRKMVNQNDEHILDAFSIQVIVPTVRECYQALGVLHEMFTPVPGKFKDFIAMPKPNMYQSLHTTLVSRRGRVFKVQIRTEKMHMVSQYGITALWKYREGKDQAGEERRSEEKLIWLKQILEWQNQMSDNKEFMSSIKSDFDLLSEQIYCFTPAGDVKNLPSGANVIDFAYSIHSAVGNKMVGARVNNEVVPIDYIIKNGDRVEIITSQNSRGPSYEWTRIVKTTQAKNRIHQWYHDVQRESNIERGKELLKAYCKARGIARAEIWEEQYKRKIVQKYGVKDWDSILASIGHGGLKEGQIVNKLIEEYEKEHQKIHFTTCAGGVVVKNVGGAQVRFAKCCCPVPFDEIIGYQTNERGVTIHRTDCDNILSLPEAERRRLVSVEWKEGYKGEKGKFYAADITMTAKNRTGILADVTEILYKNRIDVQLLNSKTSSEGVATIQLSFQVESREQLNGIMQQLSKVNNIVKIERN</sequence>
<evidence type="ECO:0000313" key="9">
    <source>
        <dbReference type="Proteomes" id="UP000199800"/>
    </source>
</evidence>
<keyword evidence="8" id="KW-0418">Kinase</keyword>
<dbReference type="CDD" id="cd04876">
    <property type="entry name" value="ACT_RelA-SpoT"/>
    <property type="match status" value="1"/>
</dbReference>
<dbReference type="InterPro" id="IPR043519">
    <property type="entry name" value="NT_sf"/>
</dbReference>
<dbReference type="Pfam" id="PF04607">
    <property type="entry name" value="RelA_SpoT"/>
    <property type="match status" value="1"/>
</dbReference>
<accession>A0A1I0AZN3</accession>
<dbReference type="CDD" id="cd01668">
    <property type="entry name" value="TGS_RSH"/>
    <property type="match status" value="1"/>
</dbReference>
<proteinExistence type="inferred from homology"/>
<feature type="domain" description="ACT" evidence="5">
    <location>
        <begin position="674"/>
        <end position="746"/>
    </location>
</feature>
<keyword evidence="9" id="KW-1185">Reference proteome</keyword>
<dbReference type="Pfam" id="PF02824">
    <property type="entry name" value="TGS"/>
    <property type="match status" value="1"/>
</dbReference>
<evidence type="ECO:0000313" key="8">
    <source>
        <dbReference type="EMBL" id="SES99709.1"/>
    </source>
</evidence>
<dbReference type="PROSITE" id="PS51831">
    <property type="entry name" value="HD"/>
    <property type="match status" value="1"/>
</dbReference>
<dbReference type="CDD" id="cd00077">
    <property type="entry name" value="HDc"/>
    <property type="match status" value="1"/>
</dbReference>
<dbReference type="UniPathway" id="UPA00908">
    <property type="reaction ID" value="UER00884"/>
</dbReference>
<evidence type="ECO:0000259" key="5">
    <source>
        <dbReference type="PROSITE" id="PS51671"/>
    </source>
</evidence>
<dbReference type="AlphaFoldDB" id="A0A1I0AZN3"/>
<dbReference type="InterPro" id="IPR004095">
    <property type="entry name" value="TGS"/>
</dbReference>
<dbReference type="InterPro" id="IPR012676">
    <property type="entry name" value="TGS-like"/>
</dbReference>
<dbReference type="PANTHER" id="PTHR21262">
    <property type="entry name" value="GUANOSINE-3',5'-BIS DIPHOSPHATE 3'-PYROPHOSPHOHYDROLASE"/>
    <property type="match status" value="1"/>
</dbReference>
<evidence type="ECO:0000256" key="2">
    <source>
        <dbReference type="ARBA" id="ARBA00013251"/>
    </source>
</evidence>
<dbReference type="SUPFAM" id="SSF55021">
    <property type="entry name" value="ACT-like"/>
    <property type="match status" value="1"/>
</dbReference>
<dbReference type="OrthoDB" id="9805041at2"/>
<feature type="domain" description="HD" evidence="6">
    <location>
        <begin position="77"/>
        <end position="177"/>
    </location>
</feature>
<dbReference type="Gene3D" id="3.10.20.30">
    <property type="match status" value="1"/>
</dbReference>
<dbReference type="Pfam" id="PF13328">
    <property type="entry name" value="HD_4"/>
    <property type="match status" value="1"/>
</dbReference>
<dbReference type="Proteomes" id="UP000199800">
    <property type="component" value="Unassembled WGS sequence"/>
</dbReference>
<dbReference type="Gene3D" id="1.10.3210.10">
    <property type="entry name" value="Hypothetical protein af1432"/>
    <property type="match status" value="1"/>
</dbReference>
<dbReference type="InterPro" id="IPR045865">
    <property type="entry name" value="ACT-like_dom_sf"/>
</dbReference>
<keyword evidence="8" id="KW-0808">Transferase</keyword>
<dbReference type="SMART" id="SM00954">
    <property type="entry name" value="RelA_SpoT"/>
    <property type="match status" value="1"/>
</dbReference>
<dbReference type="SUPFAM" id="SSF81301">
    <property type="entry name" value="Nucleotidyltransferase"/>
    <property type="match status" value="1"/>
</dbReference>
<dbReference type="PROSITE" id="PS51880">
    <property type="entry name" value="TGS"/>
    <property type="match status" value="1"/>
</dbReference>
<dbReference type="STRING" id="29364.SAMN04487772_106103"/>
<dbReference type="InterPro" id="IPR007685">
    <property type="entry name" value="RelA_SpoT"/>
</dbReference>
<dbReference type="RefSeq" id="WP_092477289.1">
    <property type="nucleotide sequence ID" value="NZ_FOHN01000006.1"/>
</dbReference>
<dbReference type="SMART" id="SM00471">
    <property type="entry name" value="HDc"/>
    <property type="match status" value="1"/>
</dbReference>
<dbReference type="CDD" id="cd05399">
    <property type="entry name" value="NT_Rel-Spo_like"/>
    <property type="match status" value="1"/>
</dbReference>
<dbReference type="InterPro" id="IPR003607">
    <property type="entry name" value="HD/PDEase_dom"/>
</dbReference>
<dbReference type="NCBIfam" id="TIGR00691">
    <property type="entry name" value="spoT_relA"/>
    <property type="match status" value="1"/>
</dbReference>
<comment type="function">
    <text evidence="4">In eubacteria ppGpp (guanosine 3'-diphosphate 5'-diphosphate) is a mediator of the stringent response that coordinates a variety of cellular activities in response to changes in nutritional abundance.</text>
</comment>
<dbReference type="InterPro" id="IPR002912">
    <property type="entry name" value="ACT_dom"/>
</dbReference>